<dbReference type="SUPFAM" id="SSF82784">
    <property type="entry name" value="OsmC-like"/>
    <property type="match status" value="1"/>
</dbReference>
<dbReference type="EMBL" id="JACHKT010000006">
    <property type="protein sequence ID" value="MBB6002587.1"/>
    <property type="molecule type" value="Genomic_DNA"/>
</dbReference>
<reference evidence="1 2" key="1">
    <citation type="submission" date="2020-08" db="EMBL/GenBank/DDBJ databases">
        <title>Functional genomics of gut bacteria from endangered species of beetles.</title>
        <authorList>
            <person name="Carlos-Shanley C."/>
        </authorList>
    </citation>
    <scope>NUCLEOTIDE SEQUENCE [LARGE SCALE GENOMIC DNA]</scope>
    <source>
        <strain evidence="1 2">S00070</strain>
    </source>
</reference>
<evidence type="ECO:0000313" key="2">
    <source>
        <dbReference type="Proteomes" id="UP000524404"/>
    </source>
</evidence>
<dbReference type="PANTHER" id="PTHR42830">
    <property type="entry name" value="OSMOTICALLY INDUCIBLE FAMILY PROTEIN"/>
    <property type="match status" value="1"/>
</dbReference>
<organism evidence="1 2">
    <name type="scientific">Arcicella rosea</name>
    <dbReference type="NCBI Taxonomy" id="502909"/>
    <lineage>
        <taxon>Bacteria</taxon>
        <taxon>Pseudomonadati</taxon>
        <taxon>Bacteroidota</taxon>
        <taxon>Cytophagia</taxon>
        <taxon>Cytophagales</taxon>
        <taxon>Flectobacillaceae</taxon>
        <taxon>Arcicella</taxon>
    </lineage>
</organism>
<dbReference type="InterPro" id="IPR015946">
    <property type="entry name" value="KH_dom-like_a/b"/>
</dbReference>
<dbReference type="AlphaFoldDB" id="A0A841EEJ3"/>
<dbReference type="InterPro" id="IPR036102">
    <property type="entry name" value="OsmC/Ohrsf"/>
</dbReference>
<proteinExistence type="predicted"/>
<dbReference type="Pfam" id="PF02566">
    <property type="entry name" value="OsmC"/>
    <property type="match status" value="1"/>
</dbReference>
<protein>
    <submittedName>
        <fullName evidence="1">Organic hydroperoxide reductase OsmC/OhrA</fullName>
    </submittedName>
</protein>
<gene>
    <name evidence="1" type="ORF">HNP25_001239</name>
</gene>
<dbReference type="InterPro" id="IPR003718">
    <property type="entry name" value="OsmC/Ohr_fam"/>
</dbReference>
<evidence type="ECO:0000313" key="1">
    <source>
        <dbReference type="EMBL" id="MBB6002587.1"/>
    </source>
</evidence>
<keyword evidence="2" id="KW-1185">Reference proteome</keyword>
<name>A0A841EEJ3_9BACT</name>
<sequence length="146" mass="16331">MDNSNTHTYEVNLRWNAERKGILTSPVLPSQIEVATPPEFPKGMKNIWTPEHLFVAAINSCLMATFLDIAENSKFEFISFESNAVGTVEKLDGKLAVTEILLKPTIVVPTLKHEEQLRKILEKSEKACAISNSIKTKVILEPIIKV</sequence>
<dbReference type="Gene3D" id="3.30.300.20">
    <property type="match status" value="1"/>
</dbReference>
<dbReference type="Proteomes" id="UP000524404">
    <property type="component" value="Unassembled WGS sequence"/>
</dbReference>
<dbReference type="InterPro" id="IPR052707">
    <property type="entry name" value="OsmC_Ohr_Peroxiredoxin"/>
</dbReference>
<dbReference type="PANTHER" id="PTHR42830:SF2">
    <property type="entry name" value="OSMC_OHR FAMILY PROTEIN"/>
    <property type="match status" value="1"/>
</dbReference>
<accession>A0A841EEJ3</accession>
<dbReference type="RefSeq" id="WP_184131856.1">
    <property type="nucleotide sequence ID" value="NZ_JACHKT010000006.1"/>
</dbReference>
<comment type="caution">
    <text evidence="1">The sequence shown here is derived from an EMBL/GenBank/DDBJ whole genome shotgun (WGS) entry which is preliminary data.</text>
</comment>